<keyword evidence="3" id="KW-1185">Reference proteome</keyword>
<evidence type="ECO:0000313" key="3">
    <source>
        <dbReference type="Proteomes" id="UP000677875"/>
    </source>
</evidence>
<dbReference type="EMBL" id="JAGPNL010000015">
    <property type="protein sequence ID" value="MBQ0830941.1"/>
    <property type="molecule type" value="Genomic_DNA"/>
</dbReference>
<dbReference type="RefSeq" id="WP_210876700.1">
    <property type="nucleotide sequence ID" value="NZ_JAGPNL010000015.1"/>
</dbReference>
<evidence type="ECO:0008006" key="4">
    <source>
        <dbReference type="Google" id="ProtNLM"/>
    </source>
</evidence>
<feature type="compositionally biased region" description="Basic and acidic residues" evidence="1">
    <location>
        <begin position="724"/>
        <end position="736"/>
    </location>
</feature>
<sequence length="755" mass="81882">MPTYHEIMTTDLATLTTAAEDWDDMAKEFQKQEKAYKRDVHGITTGPLWLGLSADTANRRFDITLKEYQSAQTEAKAIASLLRDAHTQFTDLRGRLTSARQDAVEAGLKVSDQGVVAFDTARLSEGARTAYHHDPDYQDSVRKSVSSWQSRIDQLVKDVTDADKGVDIAFTAVVVDTDPTDGTLYGFNGRAYDDIEKYEAENALDIAARLADGKKVPAAELVELERAFRDNADDEVFSRTLLKRLGPDGTIRLGNELNELALDGKDKARYLALQSGLADTVARATQVPGSVADAPPGSQKFKDWAGSEDGRFYREWTESLDTYGTKNYGSNTQPLYGYQSFVALMQHADATFDDQFLYQLGDDLMAAEKKQSGIFTEWGAGHEGIRADAVDGLLSVMSRNPDAATAFFDPAGNGSGSDHVGNDHLKYLLHEREWPRHSTVAGPTVITMDDPLSKAGLGAALEAATTGREPDSEGASFGRHSEAQSRVMQETITQLDKDAKGDSLPQNLKVPLGRALADYTADTHAILSGTEPSSPEGLSAINADGDESGITNSKHSLLRVMRGVSDAAYGTTPDGEPVLVYDMLYENEKLYSAQYLDTARDAPAEQQANVVGDWDNKARHVGQVYGAMTAIGSDMVLDDRDTKIGNLNDTMRYTYHGVGGLFTQIPIVGDPVQRMIDAATYEYSKDVTAAAEDVARAADSTSTSAGIGGTKSLVDAWGTTHGVDGTEAHEHARGEAEQSFITGREDAYSALRTRK</sequence>
<dbReference type="AlphaFoldDB" id="A0A940XLX2"/>
<feature type="region of interest" description="Disordered" evidence="1">
    <location>
        <begin position="463"/>
        <end position="487"/>
    </location>
</feature>
<comment type="caution">
    <text evidence="2">The sequence shown here is derived from an EMBL/GenBank/DDBJ whole genome shotgun (WGS) entry which is preliminary data.</text>
</comment>
<protein>
    <recommendedName>
        <fullName evidence="4">AG2 protein</fullName>
    </recommendedName>
</protein>
<organism evidence="2 3">
    <name type="scientific">Streptomyces tagetis</name>
    <dbReference type="NCBI Taxonomy" id="2820809"/>
    <lineage>
        <taxon>Bacteria</taxon>
        <taxon>Bacillati</taxon>
        <taxon>Actinomycetota</taxon>
        <taxon>Actinomycetes</taxon>
        <taxon>Kitasatosporales</taxon>
        <taxon>Streptomycetaceae</taxon>
        <taxon>Streptomyces</taxon>
    </lineage>
</organism>
<proteinExistence type="predicted"/>
<evidence type="ECO:0000256" key="1">
    <source>
        <dbReference type="SAM" id="MobiDB-lite"/>
    </source>
</evidence>
<reference evidence="2" key="1">
    <citation type="submission" date="2021-04" db="EMBL/GenBank/DDBJ databases">
        <title>Genome seq and assembly of Streptomyces sp. RG38.</title>
        <authorList>
            <person name="Chhetri G."/>
        </authorList>
    </citation>
    <scope>NUCLEOTIDE SEQUENCE</scope>
    <source>
        <strain evidence="2">RG38</strain>
    </source>
</reference>
<gene>
    <name evidence="2" type="ORF">J5Y05_31330</name>
</gene>
<dbReference type="Proteomes" id="UP000677875">
    <property type="component" value="Unassembled WGS sequence"/>
</dbReference>
<feature type="region of interest" description="Disordered" evidence="1">
    <location>
        <begin position="719"/>
        <end position="755"/>
    </location>
</feature>
<evidence type="ECO:0000313" key="2">
    <source>
        <dbReference type="EMBL" id="MBQ0830941.1"/>
    </source>
</evidence>
<accession>A0A940XLX2</accession>
<name>A0A940XLX2_9ACTN</name>